<dbReference type="InterPro" id="IPR039425">
    <property type="entry name" value="RNA_pol_sigma-70-like"/>
</dbReference>
<feature type="domain" description="RNA polymerase sigma-70 region 2" evidence="7">
    <location>
        <begin position="24"/>
        <end position="91"/>
    </location>
</feature>
<evidence type="ECO:0000256" key="2">
    <source>
        <dbReference type="ARBA" id="ARBA00023015"/>
    </source>
</evidence>
<dbReference type="RefSeq" id="WP_188452502.1">
    <property type="nucleotide sequence ID" value="NZ_BMFS01000009.1"/>
</dbReference>
<dbReference type="PANTHER" id="PTHR43133:SF8">
    <property type="entry name" value="RNA POLYMERASE SIGMA FACTOR HI_1459-RELATED"/>
    <property type="match status" value="1"/>
</dbReference>
<dbReference type="NCBIfam" id="TIGR02937">
    <property type="entry name" value="sigma70-ECF"/>
    <property type="match status" value="1"/>
</dbReference>
<evidence type="ECO:0000259" key="7">
    <source>
        <dbReference type="Pfam" id="PF04542"/>
    </source>
</evidence>
<organism evidence="9 10">
    <name type="scientific">Glycocaulis albus</name>
    <dbReference type="NCBI Taxonomy" id="1382801"/>
    <lineage>
        <taxon>Bacteria</taxon>
        <taxon>Pseudomonadati</taxon>
        <taxon>Pseudomonadota</taxon>
        <taxon>Alphaproteobacteria</taxon>
        <taxon>Maricaulales</taxon>
        <taxon>Maricaulaceae</taxon>
        <taxon>Glycocaulis</taxon>
    </lineage>
</organism>
<evidence type="ECO:0000256" key="6">
    <source>
        <dbReference type="RuleBase" id="RU000716"/>
    </source>
</evidence>
<name>A0ABQ1XV56_9PROT</name>
<reference evidence="10" key="1">
    <citation type="journal article" date="2019" name="Int. J. Syst. Evol. Microbiol.">
        <title>The Global Catalogue of Microorganisms (GCM) 10K type strain sequencing project: providing services to taxonomists for standard genome sequencing and annotation.</title>
        <authorList>
            <consortium name="The Broad Institute Genomics Platform"/>
            <consortium name="The Broad Institute Genome Sequencing Center for Infectious Disease"/>
            <person name="Wu L."/>
            <person name="Ma J."/>
        </authorList>
    </citation>
    <scope>NUCLEOTIDE SEQUENCE [LARGE SCALE GENOMIC DNA]</scope>
    <source>
        <strain evidence="10">CGMCC 1.12766</strain>
    </source>
</reference>
<comment type="caution">
    <text evidence="9">The sequence shown here is derived from an EMBL/GenBank/DDBJ whole genome shotgun (WGS) entry which is preliminary data.</text>
</comment>
<dbReference type="InterPro" id="IPR013249">
    <property type="entry name" value="RNA_pol_sigma70_r4_t2"/>
</dbReference>
<gene>
    <name evidence="9" type="ORF">GCM10007420_20650</name>
</gene>
<dbReference type="PROSITE" id="PS01063">
    <property type="entry name" value="SIGMA70_ECF"/>
    <property type="match status" value="1"/>
</dbReference>
<dbReference type="Pfam" id="PF04542">
    <property type="entry name" value="Sigma70_r2"/>
    <property type="match status" value="1"/>
</dbReference>
<dbReference type="InterPro" id="IPR036388">
    <property type="entry name" value="WH-like_DNA-bd_sf"/>
</dbReference>
<sequence length="180" mass="19765">MTDTDEALVARVTAGGDRRAFAMLVSRHQGVVRGLLARLTGGAPEADDLAQETFVQAWRRIETYRGQGSFRPWLCQIAYSRFLMGLRREKSRQRLLDAAAREPAELASSPGQPGSRVDLDRALAMLGDDERHCVVLCYAAGLSHSDAASITGLPLGTVKSHVTRGRARLKDWFDRQESAA</sequence>
<dbReference type="Pfam" id="PF08281">
    <property type="entry name" value="Sigma70_r4_2"/>
    <property type="match status" value="1"/>
</dbReference>
<keyword evidence="3 6" id="KW-0731">Sigma factor</keyword>
<dbReference type="InterPro" id="IPR014284">
    <property type="entry name" value="RNA_pol_sigma-70_dom"/>
</dbReference>
<dbReference type="InterPro" id="IPR007627">
    <property type="entry name" value="RNA_pol_sigma70_r2"/>
</dbReference>
<dbReference type="InterPro" id="IPR013324">
    <property type="entry name" value="RNA_pol_sigma_r3/r4-like"/>
</dbReference>
<proteinExistence type="inferred from homology"/>
<dbReference type="InterPro" id="IPR000838">
    <property type="entry name" value="RNA_pol_sigma70_ECF_CS"/>
</dbReference>
<evidence type="ECO:0000313" key="9">
    <source>
        <dbReference type="EMBL" id="GGH04099.1"/>
    </source>
</evidence>
<protein>
    <recommendedName>
        <fullName evidence="6">RNA polymerase sigma factor</fullName>
    </recommendedName>
</protein>
<dbReference type="PANTHER" id="PTHR43133">
    <property type="entry name" value="RNA POLYMERASE ECF-TYPE SIGMA FACTO"/>
    <property type="match status" value="1"/>
</dbReference>
<keyword evidence="4 6" id="KW-0238">DNA-binding</keyword>
<accession>A0ABQ1XV56</accession>
<evidence type="ECO:0000256" key="4">
    <source>
        <dbReference type="ARBA" id="ARBA00023125"/>
    </source>
</evidence>
<dbReference type="CDD" id="cd06171">
    <property type="entry name" value="Sigma70_r4"/>
    <property type="match status" value="1"/>
</dbReference>
<evidence type="ECO:0000259" key="8">
    <source>
        <dbReference type="Pfam" id="PF08281"/>
    </source>
</evidence>
<evidence type="ECO:0000313" key="10">
    <source>
        <dbReference type="Proteomes" id="UP000648722"/>
    </source>
</evidence>
<dbReference type="SUPFAM" id="SSF88659">
    <property type="entry name" value="Sigma3 and sigma4 domains of RNA polymerase sigma factors"/>
    <property type="match status" value="1"/>
</dbReference>
<dbReference type="Gene3D" id="1.10.10.10">
    <property type="entry name" value="Winged helix-like DNA-binding domain superfamily/Winged helix DNA-binding domain"/>
    <property type="match status" value="1"/>
</dbReference>
<comment type="similarity">
    <text evidence="1 6">Belongs to the sigma-70 factor family. ECF subfamily.</text>
</comment>
<keyword evidence="2 6" id="KW-0805">Transcription regulation</keyword>
<evidence type="ECO:0000256" key="5">
    <source>
        <dbReference type="ARBA" id="ARBA00023163"/>
    </source>
</evidence>
<dbReference type="InterPro" id="IPR013325">
    <property type="entry name" value="RNA_pol_sigma_r2"/>
</dbReference>
<feature type="domain" description="RNA polymerase sigma factor 70 region 4 type 2" evidence="8">
    <location>
        <begin position="117"/>
        <end position="169"/>
    </location>
</feature>
<keyword evidence="10" id="KW-1185">Reference proteome</keyword>
<dbReference type="EMBL" id="BMFS01000009">
    <property type="protein sequence ID" value="GGH04099.1"/>
    <property type="molecule type" value="Genomic_DNA"/>
</dbReference>
<dbReference type="Proteomes" id="UP000648722">
    <property type="component" value="Unassembled WGS sequence"/>
</dbReference>
<dbReference type="SUPFAM" id="SSF88946">
    <property type="entry name" value="Sigma2 domain of RNA polymerase sigma factors"/>
    <property type="match status" value="1"/>
</dbReference>
<keyword evidence="5 6" id="KW-0804">Transcription</keyword>
<dbReference type="Gene3D" id="1.10.1740.10">
    <property type="match status" value="1"/>
</dbReference>
<evidence type="ECO:0000256" key="1">
    <source>
        <dbReference type="ARBA" id="ARBA00010641"/>
    </source>
</evidence>
<evidence type="ECO:0000256" key="3">
    <source>
        <dbReference type="ARBA" id="ARBA00023082"/>
    </source>
</evidence>